<evidence type="ECO:0000313" key="2">
    <source>
        <dbReference type="Proteomes" id="UP001165063"/>
    </source>
</evidence>
<dbReference type="Proteomes" id="UP001165063">
    <property type="component" value="Unassembled WGS sequence"/>
</dbReference>
<gene>
    <name evidence="1" type="ORF">Amon01_000816300</name>
</gene>
<reference evidence="1" key="1">
    <citation type="submission" date="2023-04" db="EMBL/GenBank/DDBJ databases">
        <title>Ambrosiozyma monospora NBRC 1965.</title>
        <authorList>
            <person name="Ichikawa N."/>
            <person name="Sato H."/>
            <person name="Tonouchi N."/>
        </authorList>
    </citation>
    <scope>NUCLEOTIDE SEQUENCE</scope>
    <source>
        <strain evidence="1">NBRC 1965</strain>
    </source>
</reference>
<accession>A0A9W6YZX9</accession>
<protein>
    <submittedName>
        <fullName evidence="1">Unnamed protein product</fullName>
    </submittedName>
</protein>
<dbReference type="AlphaFoldDB" id="A0A9W6YZX9"/>
<evidence type="ECO:0000313" key="1">
    <source>
        <dbReference type="EMBL" id="GMG56094.1"/>
    </source>
</evidence>
<keyword evidence="2" id="KW-1185">Reference proteome</keyword>
<name>A0A9W6YZX9_AMBMO</name>
<proteinExistence type="predicted"/>
<dbReference type="EMBL" id="BSXU01006885">
    <property type="protein sequence ID" value="GMG56094.1"/>
    <property type="molecule type" value="Genomic_DNA"/>
</dbReference>
<sequence length="97" mass="10648">MKPIMKCGVKIIPTDLSTGTEGSFVNKPLRKTKLKLKSRTPQKVTSGNVFKVLSGPSMSTDHMYYGSTDRDATGYGHIEDCMGMLDIGYILQTTLDT</sequence>
<organism evidence="1 2">
    <name type="scientific">Ambrosiozyma monospora</name>
    <name type="common">Yeast</name>
    <name type="synonym">Endomycopsis monosporus</name>
    <dbReference type="NCBI Taxonomy" id="43982"/>
    <lineage>
        <taxon>Eukaryota</taxon>
        <taxon>Fungi</taxon>
        <taxon>Dikarya</taxon>
        <taxon>Ascomycota</taxon>
        <taxon>Saccharomycotina</taxon>
        <taxon>Pichiomycetes</taxon>
        <taxon>Pichiales</taxon>
        <taxon>Pichiaceae</taxon>
        <taxon>Ambrosiozyma</taxon>
    </lineage>
</organism>
<comment type="caution">
    <text evidence="1">The sequence shown here is derived from an EMBL/GenBank/DDBJ whole genome shotgun (WGS) entry which is preliminary data.</text>
</comment>